<gene>
    <name evidence="2" type="ORF">PoB_000419500</name>
</gene>
<evidence type="ECO:0000256" key="1">
    <source>
        <dbReference type="SAM" id="MobiDB-lite"/>
    </source>
</evidence>
<evidence type="ECO:0000313" key="3">
    <source>
        <dbReference type="Proteomes" id="UP000735302"/>
    </source>
</evidence>
<dbReference type="Proteomes" id="UP000735302">
    <property type="component" value="Unassembled WGS sequence"/>
</dbReference>
<evidence type="ECO:0008006" key="4">
    <source>
        <dbReference type="Google" id="ProtNLM"/>
    </source>
</evidence>
<name>A0AAV3Y3S6_9GAST</name>
<evidence type="ECO:0000313" key="2">
    <source>
        <dbReference type="EMBL" id="GFN77689.1"/>
    </source>
</evidence>
<dbReference type="AlphaFoldDB" id="A0AAV3Y3S6"/>
<accession>A0AAV3Y3S6</accession>
<organism evidence="2 3">
    <name type="scientific">Plakobranchus ocellatus</name>
    <dbReference type="NCBI Taxonomy" id="259542"/>
    <lineage>
        <taxon>Eukaryota</taxon>
        <taxon>Metazoa</taxon>
        <taxon>Spiralia</taxon>
        <taxon>Lophotrochozoa</taxon>
        <taxon>Mollusca</taxon>
        <taxon>Gastropoda</taxon>
        <taxon>Heterobranchia</taxon>
        <taxon>Euthyneura</taxon>
        <taxon>Panpulmonata</taxon>
        <taxon>Sacoglossa</taxon>
        <taxon>Placobranchoidea</taxon>
        <taxon>Plakobranchidae</taxon>
        <taxon>Plakobranchus</taxon>
    </lineage>
</organism>
<reference evidence="2 3" key="1">
    <citation type="journal article" date="2021" name="Elife">
        <title>Chloroplast acquisition without the gene transfer in kleptoplastic sea slugs, Plakobranchus ocellatus.</title>
        <authorList>
            <person name="Maeda T."/>
            <person name="Takahashi S."/>
            <person name="Yoshida T."/>
            <person name="Shimamura S."/>
            <person name="Takaki Y."/>
            <person name="Nagai Y."/>
            <person name="Toyoda A."/>
            <person name="Suzuki Y."/>
            <person name="Arimoto A."/>
            <person name="Ishii H."/>
            <person name="Satoh N."/>
            <person name="Nishiyama T."/>
            <person name="Hasebe M."/>
            <person name="Maruyama T."/>
            <person name="Minagawa J."/>
            <person name="Obokata J."/>
            <person name="Shigenobu S."/>
        </authorList>
    </citation>
    <scope>NUCLEOTIDE SEQUENCE [LARGE SCALE GENOMIC DNA]</scope>
</reference>
<sequence>MIVVRLDKSASGNSALPGGPDGKQSESYAATQQFTSQLECSLASSGCIDGVVCSTQVQRLLDSIDGVVCSVQVVRMCK</sequence>
<dbReference type="EMBL" id="BLXT01000501">
    <property type="protein sequence ID" value="GFN77689.1"/>
    <property type="molecule type" value="Genomic_DNA"/>
</dbReference>
<protein>
    <recommendedName>
        <fullName evidence="4">Late endosomal/lysosomal adaptor and MAPK and MTOR activator 5</fullName>
    </recommendedName>
</protein>
<keyword evidence="3" id="KW-1185">Reference proteome</keyword>
<comment type="caution">
    <text evidence="2">The sequence shown here is derived from an EMBL/GenBank/DDBJ whole genome shotgun (WGS) entry which is preliminary data.</text>
</comment>
<feature type="region of interest" description="Disordered" evidence="1">
    <location>
        <begin position="1"/>
        <end position="27"/>
    </location>
</feature>
<proteinExistence type="predicted"/>